<feature type="domain" description="Type II restriction endonuclease EcoO109IR" evidence="1">
    <location>
        <begin position="61"/>
        <end position="213"/>
    </location>
</feature>
<dbReference type="InterPro" id="IPR011335">
    <property type="entry name" value="Restrct_endonuc-II-like"/>
</dbReference>
<dbReference type="EMBL" id="LXIE01000034">
    <property type="protein sequence ID" value="OAD90710.1"/>
    <property type="molecule type" value="Genomic_DNA"/>
</dbReference>
<dbReference type="GO" id="GO:0004519">
    <property type="term" value="F:endonuclease activity"/>
    <property type="evidence" value="ECO:0007669"/>
    <property type="project" value="UniProtKB-KW"/>
</dbReference>
<keyword evidence="2" id="KW-0255">Endonuclease</keyword>
<dbReference type="SUPFAM" id="SSF52980">
    <property type="entry name" value="Restriction endonuclease-like"/>
    <property type="match status" value="1"/>
</dbReference>
<dbReference type="InterPro" id="IPR032793">
    <property type="entry name" value="RE_EcoO109IR"/>
</dbReference>
<dbReference type="CDD" id="cd22346">
    <property type="entry name" value="PDDEXK_nuclease"/>
    <property type="match status" value="1"/>
</dbReference>
<gene>
    <name evidence="2" type="ORF">A7A78_05185</name>
</gene>
<name>A0A1A9LBR4_9FLAO</name>
<dbReference type="AlphaFoldDB" id="A0A1A9LBR4"/>
<dbReference type="RefSeq" id="WP_068762616.1">
    <property type="nucleotide sequence ID" value="NZ_LXIE01000034.1"/>
</dbReference>
<dbReference type="Proteomes" id="UP000077552">
    <property type="component" value="Unassembled WGS sequence"/>
</dbReference>
<protein>
    <submittedName>
        <fullName evidence="2">Restriction endonuclease</fullName>
    </submittedName>
</protein>
<dbReference type="STRING" id="1385699.A7A78_05185"/>
<accession>A0A1A9LBR4</accession>
<dbReference type="OrthoDB" id="449755at2"/>
<keyword evidence="3" id="KW-1185">Reference proteome</keyword>
<comment type="caution">
    <text evidence="2">The sequence shown here is derived from an EMBL/GenBank/DDBJ whole genome shotgun (WGS) entry which is preliminary data.</text>
</comment>
<evidence type="ECO:0000259" key="1">
    <source>
        <dbReference type="Pfam" id="PF14511"/>
    </source>
</evidence>
<keyword evidence="2" id="KW-0540">Nuclease</keyword>
<dbReference type="Gene3D" id="3.40.1560.10">
    <property type="entry name" value="type ii restriction endonuclease, domain 2"/>
    <property type="match status" value="1"/>
</dbReference>
<dbReference type="Pfam" id="PF14511">
    <property type="entry name" value="RE_EcoO109I"/>
    <property type="match status" value="1"/>
</dbReference>
<evidence type="ECO:0000313" key="2">
    <source>
        <dbReference type="EMBL" id="OAD90710.1"/>
    </source>
</evidence>
<evidence type="ECO:0000313" key="3">
    <source>
        <dbReference type="Proteomes" id="UP000077552"/>
    </source>
</evidence>
<dbReference type="InterPro" id="IPR012297">
    <property type="entry name" value="EcoO109IR_cat_dom_sf"/>
</dbReference>
<keyword evidence="2" id="KW-0378">Hydrolase</keyword>
<organism evidence="2 3">
    <name type="scientific">Aequorivita soesokkakensis</name>
    <dbReference type="NCBI Taxonomy" id="1385699"/>
    <lineage>
        <taxon>Bacteria</taxon>
        <taxon>Pseudomonadati</taxon>
        <taxon>Bacteroidota</taxon>
        <taxon>Flavobacteriia</taxon>
        <taxon>Flavobacteriales</taxon>
        <taxon>Flavobacteriaceae</taxon>
        <taxon>Aequorivita</taxon>
    </lineage>
</organism>
<sequence length="241" mass="27179">MTENQRIQILRNSKTFFRNEIVNSHLEGATKRAGSLKSYNLNPFLLAYLANFLEGKSSPESFAKALIYPRLLGTSINTTFGNKAQKMISELFDGMMGSVVQGIDIEFVDTIDGRKKYCQLKAGPNTINKDDVKTVIDHFNTVKNLARTNNLDIRLTDMVVGVIYGQSSELSTHYRNINKEFPVIAGKEFWHRLTGQENFYFELTNAIGEVALEIDGTHILQETISTLAEEIRETFPPNAFS</sequence>
<reference evidence="2 3" key="1">
    <citation type="submission" date="2016-05" db="EMBL/GenBank/DDBJ databases">
        <title>Genome sequencing of Vitellibacter soesokkakensis RSSK-12.</title>
        <authorList>
            <person name="Thevarajoo S."/>
            <person name="Selvaratnam C."/>
            <person name="Goh K.M."/>
            <person name="Chan K.-G."/>
            <person name="Chong C.S."/>
        </authorList>
    </citation>
    <scope>NUCLEOTIDE SEQUENCE [LARGE SCALE GENOMIC DNA]</scope>
    <source>
        <strain evidence="2 3">RSSK-12</strain>
    </source>
</reference>
<proteinExistence type="predicted"/>